<dbReference type="InterPro" id="IPR046342">
    <property type="entry name" value="CBS_dom_sf"/>
</dbReference>
<dbReference type="PROSITE" id="PS51371">
    <property type="entry name" value="CBS"/>
    <property type="match status" value="1"/>
</dbReference>
<keyword evidence="1" id="KW-0129">CBS domain</keyword>
<dbReference type="RefSeq" id="WP_087460912.1">
    <property type="nucleotide sequence ID" value="NZ_CP021425.1"/>
</dbReference>
<sequence length="196" mass="21313">MPTTNPMPYEILKGTNKLIAPDIPARLNGDEPAVAIMQDFTKESPCTIEAHGSLNDAKHIMQTNHTAFLLVVNHAGNCLGVLTLKDVLGKKAMSVAHEMGAHLGDLQAKDIMQANECVVSVRLEDLQHATVAQVMATFHRAGVEYMLISQSSAEAGELRGLISASKTAERLNQPYYSNEKARTFSDIVHAVHGHFN</sequence>
<keyword evidence="4" id="KW-1185">Reference proteome</keyword>
<organism evidence="3 4">
    <name type="scientific">Oleiphilus messinensis</name>
    <dbReference type="NCBI Taxonomy" id="141451"/>
    <lineage>
        <taxon>Bacteria</taxon>
        <taxon>Pseudomonadati</taxon>
        <taxon>Pseudomonadota</taxon>
        <taxon>Gammaproteobacteria</taxon>
        <taxon>Oceanospirillales</taxon>
        <taxon>Oleiphilaceae</taxon>
        <taxon>Oleiphilus</taxon>
    </lineage>
</organism>
<dbReference type="EMBL" id="CP021425">
    <property type="protein sequence ID" value="ARU55854.1"/>
    <property type="molecule type" value="Genomic_DNA"/>
</dbReference>
<dbReference type="KEGG" id="ome:OLMES_1779"/>
<dbReference type="Pfam" id="PF00571">
    <property type="entry name" value="CBS"/>
    <property type="match status" value="1"/>
</dbReference>
<name>A0A1Y0I8V1_9GAMM</name>
<evidence type="ECO:0000313" key="3">
    <source>
        <dbReference type="EMBL" id="ARU55854.1"/>
    </source>
</evidence>
<dbReference type="SUPFAM" id="SSF54631">
    <property type="entry name" value="CBS-domain pair"/>
    <property type="match status" value="1"/>
</dbReference>
<evidence type="ECO:0000313" key="4">
    <source>
        <dbReference type="Proteomes" id="UP000196027"/>
    </source>
</evidence>
<dbReference type="InterPro" id="IPR000644">
    <property type="entry name" value="CBS_dom"/>
</dbReference>
<dbReference type="Gene3D" id="3.10.580.10">
    <property type="entry name" value="CBS-domain"/>
    <property type="match status" value="1"/>
</dbReference>
<evidence type="ECO:0000256" key="1">
    <source>
        <dbReference type="PROSITE-ProRule" id="PRU00703"/>
    </source>
</evidence>
<reference evidence="3 4" key="1">
    <citation type="submission" date="2017-05" db="EMBL/GenBank/DDBJ databases">
        <title>Genomic insights into alkan degradation activity of Oleiphilus messinensis.</title>
        <authorList>
            <person name="Kozyavkin S.A."/>
            <person name="Slesarev A.I."/>
            <person name="Golyshin P.N."/>
            <person name="Korzhenkov A."/>
            <person name="Golyshina O.N."/>
            <person name="Toshchakov S.V."/>
        </authorList>
    </citation>
    <scope>NUCLEOTIDE SEQUENCE [LARGE SCALE GENOMIC DNA]</scope>
    <source>
        <strain evidence="3 4">ME102</strain>
    </source>
</reference>
<feature type="domain" description="CBS" evidence="2">
    <location>
        <begin position="40"/>
        <end position="99"/>
    </location>
</feature>
<accession>A0A1Y0I8V1</accession>
<evidence type="ECO:0000259" key="2">
    <source>
        <dbReference type="PROSITE" id="PS51371"/>
    </source>
</evidence>
<dbReference type="OrthoDB" id="6181416at2"/>
<gene>
    <name evidence="3" type="ORF">OLMES_1779</name>
</gene>
<dbReference type="Proteomes" id="UP000196027">
    <property type="component" value="Chromosome"/>
</dbReference>
<dbReference type="AlphaFoldDB" id="A0A1Y0I8V1"/>
<proteinExistence type="predicted"/>
<protein>
    <submittedName>
        <fullName evidence="3">CBS domain protein</fullName>
    </submittedName>
</protein>